<protein>
    <submittedName>
        <fullName evidence="1">Uncharacterized protein</fullName>
    </submittedName>
</protein>
<proteinExistence type="predicted"/>
<name>A0A644ZRM5_9ZZZZ</name>
<sequence>MYHIFLPGNAQHLLGNTISIEIKEEERIFKERSPVFFTGFNIKCKEGFVSAEMGVVLTRILIIVIIDIIPQQVVISVVASPPDP</sequence>
<organism evidence="1">
    <name type="scientific">bioreactor metagenome</name>
    <dbReference type="NCBI Taxonomy" id="1076179"/>
    <lineage>
        <taxon>unclassified sequences</taxon>
        <taxon>metagenomes</taxon>
        <taxon>ecological metagenomes</taxon>
    </lineage>
</organism>
<dbReference type="AlphaFoldDB" id="A0A644ZRM5"/>
<gene>
    <name evidence="1" type="ORF">SDC9_87953</name>
</gene>
<accession>A0A644ZRM5</accession>
<reference evidence="1" key="1">
    <citation type="submission" date="2019-08" db="EMBL/GenBank/DDBJ databases">
        <authorList>
            <person name="Kucharzyk K."/>
            <person name="Murdoch R.W."/>
            <person name="Higgins S."/>
            <person name="Loffler F."/>
        </authorList>
    </citation>
    <scope>NUCLEOTIDE SEQUENCE</scope>
</reference>
<dbReference type="EMBL" id="VSSQ01009321">
    <property type="protein sequence ID" value="MPM41303.1"/>
    <property type="molecule type" value="Genomic_DNA"/>
</dbReference>
<comment type="caution">
    <text evidence="1">The sequence shown here is derived from an EMBL/GenBank/DDBJ whole genome shotgun (WGS) entry which is preliminary data.</text>
</comment>
<evidence type="ECO:0000313" key="1">
    <source>
        <dbReference type="EMBL" id="MPM41303.1"/>
    </source>
</evidence>